<dbReference type="Pfam" id="PF00201">
    <property type="entry name" value="UDPGT"/>
    <property type="match status" value="1"/>
</dbReference>
<dbReference type="AlphaFoldDB" id="R7VJR4"/>
<dbReference type="PANTHER" id="PTHR48043">
    <property type="entry name" value="EG:EG0003.4 PROTEIN-RELATED"/>
    <property type="match status" value="1"/>
</dbReference>
<dbReference type="InterPro" id="IPR035595">
    <property type="entry name" value="UDP_glycos_trans_CS"/>
</dbReference>
<keyword evidence="5" id="KW-0472">Membrane</keyword>
<dbReference type="GO" id="GO:0015020">
    <property type="term" value="F:glucuronosyltransferase activity"/>
    <property type="evidence" value="ECO:0007669"/>
    <property type="project" value="UniProtKB-EC"/>
</dbReference>
<evidence type="ECO:0000256" key="5">
    <source>
        <dbReference type="RuleBase" id="RU362059"/>
    </source>
</evidence>
<comment type="subcellular location">
    <subcellularLocation>
        <location evidence="5">Membrane</location>
        <topology evidence="5">Single-pass membrane protein</topology>
    </subcellularLocation>
</comment>
<dbReference type="InterPro" id="IPR002213">
    <property type="entry name" value="UDP_glucos_trans"/>
</dbReference>
<evidence type="ECO:0000313" key="6">
    <source>
        <dbReference type="EMBL" id="ELU16696.1"/>
    </source>
</evidence>
<keyword evidence="8" id="KW-1185">Reference proteome</keyword>
<reference evidence="8" key="1">
    <citation type="submission" date="2012-12" db="EMBL/GenBank/DDBJ databases">
        <authorList>
            <person name="Hellsten U."/>
            <person name="Grimwood J."/>
            <person name="Chapman J.A."/>
            <person name="Shapiro H."/>
            <person name="Aerts A."/>
            <person name="Otillar R.P."/>
            <person name="Terry A.Y."/>
            <person name="Boore J.L."/>
            <person name="Simakov O."/>
            <person name="Marletaz F."/>
            <person name="Cho S.-J."/>
            <person name="Edsinger-Gonzales E."/>
            <person name="Havlak P."/>
            <person name="Kuo D.-H."/>
            <person name="Larsson T."/>
            <person name="Lv J."/>
            <person name="Arendt D."/>
            <person name="Savage R."/>
            <person name="Osoegawa K."/>
            <person name="de Jong P."/>
            <person name="Lindberg D.R."/>
            <person name="Seaver E.C."/>
            <person name="Weisblat D.A."/>
            <person name="Putnam N.H."/>
            <person name="Grigoriev I.V."/>
            <person name="Rokhsar D.S."/>
        </authorList>
    </citation>
    <scope>NUCLEOTIDE SEQUENCE</scope>
    <source>
        <strain evidence="8">I ESC-2004</strain>
    </source>
</reference>
<dbReference type="GO" id="GO:0016020">
    <property type="term" value="C:membrane"/>
    <property type="evidence" value="ECO:0007669"/>
    <property type="project" value="UniProtKB-SubCell"/>
</dbReference>
<dbReference type="STRING" id="283909.R7VJR4"/>
<dbReference type="OrthoDB" id="6280089at2759"/>
<dbReference type="EnsemblMetazoa" id="CapteT113624">
    <property type="protein sequence ID" value="CapteP113624"/>
    <property type="gene ID" value="CapteG113624"/>
</dbReference>
<dbReference type="EMBL" id="KB292985">
    <property type="protein sequence ID" value="ELU16696.1"/>
    <property type="molecule type" value="Genomic_DNA"/>
</dbReference>
<dbReference type="EC" id="2.4.1.17" evidence="5"/>
<organism evidence="6">
    <name type="scientific">Capitella teleta</name>
    <name type="common">Polychaete worm</name>
    <dbReference type="NCBI Taxonomy" id="283909"/>
    <lineage>
        <taxon>Eukaryota</taxon>
        <taxon>Metazoa</taxon>
        <taxon>Spiralia</taxon>
        <taxon>Lophotrochozoa</taxon>
        <taxon>Annelida</taxon>
        <taxon>Polychaeta</taxon>
        <taxon>Sedentaria</taxon>
        <taxon>Scolecida</taxon>
        <taxon>Capitellidae</taxon>
        <taxon>Capitella</taxon>
    </lineage>
</organism>
<gene>
    <name evidence="6" type="ORF">CAPTEDRAFT_113624</name>
</gene>
<dbReference type="CDD" id="cd03784">
    <property type="entry name" value="GT1_Gtf-like"/>
    <property type="match status" value="1"/>
</dbReference>
<dbReference type="EMBL" id="AMQN01004230">
    <property type="status" value="NOT_ANNOTATED_CDS"/>
    <property type="molecule type" value="Genomic_DNA"/>
</dbReference>
<comment type="catalytic activity">
    <reaction evidence="5">
        <text>glucuronate acceptor + UDP-alpha-D-glucuronate = acceptor beta-D-glucuronoside + UDP + H(+)</text>
        <dbReference type="Rhea" id="RHEA:21032"/>
        <dbReference type="ChEBI" id="CHEBI:15378"/>
        <dbReference type="ChEBI" id="CHEBI:58052"/>
        <dbReference type="ChEBI" id="CHEBI:58223"/>
        <dbReference type="ChEBI" id="CHEBI:132367"/>
        <dbReference type="ChEBI" id="CHEBI:132368"/>
        <dbReference type="EC" id="2.4.1.17"/>
    </reaction>
</comment>
<dbReference type="SUPFAM" id="SSF53756">
    <property type="entry name" value="UDP-Glycosyltransferase/glycogen phosphorylase"/>
    <property type="match status" value="1"/>
</dbReference>
<keyword evidence="5" id="KW-0812">Transmembrane</keyword>
<evidence type="ECO:0000256" key="1">
    <source>
        <dbReference type="ARBA" id="ARBA00009995"/>
    </source>
</evidence>
<dbReference type="InterPro" id="IPR050271">
    <property type="entry name" value="UDP-glycosyltransferase"/>
</dbReference>
<dbReference type="FunFam" id="3.40.50.2000:FF:000021">
    <property type="entry name" value="UDP-glucuronosyltransferase"/>
    <property type="match status" value="1"/>
</dbReference>
<keyword evidence="3 4" id="KW-0808">Transferase</keyword>
<keyword evidence="2 4" id="KW-0328">Glycosyltransferase</keyword>
<comment type="similarity">
    <text evidence="1 4">Belongs to the UDP-glycosyltransferase family.</text>
</comment>
<accession>R7VJR4</accession>
<protein>
    <recommendedName>
        <fullName evidence="5">UDP-glucuronosyltransferase</fullName>
        <ecNumber evidence="5">2.4.1.17</ecNumber>
    </recommendedName>
</protein>
<dbReference type="PROSITE" id="PS00375">
    <property type="entry name" value="UDPGT"/>
    <property type="match status" value="1"/>
</dbReference>
<evidence type="ECO:0000256" key="4">
    <source>
        <dbReference type="RuleBase" id="RU003718"/>
    </source>
</evidence>
<evidence type="ECO:0000256" key="2">
    <source>
        <dbReference type="ARBA" id="ARBA00022676"/>
    </source>
</evidence>
<keyword evidence="5" id="KW-1133">Transmembrane helix</keyword>
<dbReference type="OMA" id="DPHERHI"/>
<dbReference type="HOGENOM" id="CLU_012949_2_0_1"/>
<reference evidence="7" key="3">
    <citation type="submission" date="2015-06" db="UniProtKB">
        <authorList>
            <consortium name="EnsemblMetazoa"/>
        </authorList>
    </citation>
    <scope>IDENTIFICATION</scope>
</reference>
<proteinExistence type="inferred from homology"/>
<evidence type="ECO:0000313" key="7">
    <source>
        <dbReference type="EnsemblMetazoa" id="CapteP113624"/>
    </source>
</evidence>
<dbReference type="Gene3D" id="3.40.50.2000">
    <property type="entry name" value="Glycogen Phosphorylase B"/>
    <property type="match status" value="2"/>
</dbReference>
<dbReference type="PANTHER" id="PTHR48043:SF145">
    <property type="entry name" value="FI06409P-RELATED"/>
    <property type="match status" value="1"/>
</dbReference>
<reference evidence="6 8" key="2">
    <citation type="journal article" date="2013" name="Nature">
        <title>Insights into bilaterian evolution from three spiralian genomes.</title>
        <authorList>
            <person name="Simakov O."/>
            <person name="Marletaz F."/>
            <person name="Cho S.J."/>
            <person name="Edsinger-Gonzales E."/>
            <person name="Havlak P."/>
            <person name="Hellsten U."/>
            <person name="Kuo D.H."/>
            <person name="Larsson T."/>
            <person name="Lv J."/>
            <person name="Arendt D."/>
            <person name="Savage R."/>
            <person name="Osoegawa K."/>
            <person name="de Jong P."/>
            <person name="Grimwood J."/>
            <person name="Chapman J.A."/>
            <person name="Shapiro H."/>
            <person name="Aerts A."/>
            <person name="Otillar R.P."/>
            <person name="Terry A.Y."/>
            <person name="Boore J.L."/>
            <person name="Grigoriev I.V."/>
            <person name="Lindberg D.R."/>
            <person name="Seaver E.C."/>
            <person name="Weisblat D.A."/>
            <person name="Putnam N.H."/>
            <person name="Rokhsar D.S."/>
        </authorList>
    </citation>
    <scope>NUCLEOTIDE SEQUENCE</scope>
    <source>
        <strain evidence="6 8">I ESC-2004</strain>
    </source>
</reference>
<evidence type="ECO:0000313" key="8">
    <source>
        <dbReference type="Proteomes" id="UP000014760"/>
    </source>
</evidence>
<name>R7VJR4_CAPTE</name>
<feature type="transmembrane region" description="Helical" evidence="5">
    <location>
        <begin position="432"/>
        <end position="452"/>
    </location>
</feature>
<dbReference type="Proteomes" id="UP000014760">
    <property type="component" value="Unassembled WGS sequence"/>
</dbReference>
<sequence>MSAVQLAKELQANSNEVTIFTGSNLQIPHSYRSLGIHFEQYSSTNPSQNVDINKDLISSCVLQGPYSIAAIRSLIEYKKHFKDDQEAMFYDDAAINRLNQSRFDFIIIDYISAPQYALPYLLDRPFAVFGIECPIGAFRMPYAPSFVPNIVTLFSDNMSLWQRMVNTILHALATAGAGWWQMETTKALVPHKPAIAINDLSSEAQLCLRTKAPLIETVRPTQPNVISVPIIGRPAKPLSSELESFLRNAQYSSVVLVSFGSWLDQLPESVIVRFLAAFAQFKMTVLWKYTGRLDVDVPSNVFLMTWIPQNDLLARNQTKLLITHGGQYSITEAMYHGVPMITFPIMVDQFQNSIAAESKGIALHLPREFAPADLIRMINATQQDDMQKTTRRTSEIFRSLSEAGSSSVAFWIDHVIRFGGRELRPASMDLRWWQYMLLDVAFAYFLLAWLLWRIGCKFAGGLIRRRPHNQHMKAE</sequence>
<evidence type="ECO:0000256" key="3">
    <source>
        <dbReference type="ARBA" id="ARBA00022679"/>
    </source>
</evidence>